<dbReference type="EC" id="4.2.99.18" evidence="7"/>
<dbReference type="PANTHER" id="PTHR43286:SF1">
    <property type="entry name" value="ENDONUCLEASE III-LIKE PROTEIN 1"/>
    <property type="match status" value="1"/>
</dbReference>
<sequence>MPTLPSFEIDLVFECLRQAVQPYPKAAMFELAEQGYDSLFEQLIACILSIRTYDEVSIRVAQRLFAKARTPAAIAQLSLLDLNNLIQKSTFADRKAVQIQAIAQQILADYNGELPADPAILSGFNGVGPKCTHLALGVALGYACISVDIHVHRVTNRWGYVQTKTPEKTLKALEAVLPQRYWIEINKLLVPFGKHICKGSQPQCRTCPLLDLCAQVGVDGS</sequence>
<evidence type="ECO:0000313" key="8">
    <source>
        <dbReference type="Proteomes" id="UP001600165"/>
    </source>
</evidence>
<evidence type="ECO:0000256" key="2">
    <source>
        <dbReference type="ARBA" id="ARBA00022801"/>
    </source>
</evidence>
<evidence type="ECO:0000256" key="4">
    <source>
        <dbReference type="ARBA" id="ARBA00023239"/>
    </source>
</evidence>
<protein>
    <submittedName>
        <fullName evidence="7">Endonuclease III domain-containing protein</fullName>
        <ecNumber evidence="7">4.2.99.18</ecNumber>
    </submittedName>
</protein>
<evidence type="ECO:0000256" key="3">
    <source>
        <dbReference type="ARBA" id="ARBA00023204"/>
    </source>
</evidence>
<accession>A0ABW6IIC1</accession>
<keyword evidence="3" id="KW-0234">DNA repair</keyword>
<organism evidence="7 8">
    <name type="scientific">Almyronema epifaneia S1</name>
    <dbReference type="NCBI Taxonomy" id="2991925"/>
    <lineage>
        <taxon>Bacteria</taxon>
        <taxon>Bacillati</taxon>
        <taxon>Cyanobacteriota</taxon>
        <taxon>Cyanophyceae</taxon>
        <taxon>Nodosilineales</taxon>
        <taxon>Nodosilineaceae</taxon>
        <taxon>Almyronema</taxon>
        <taxon>Almyronema epifaneia</taxon>
    </lineage>
</organism>
<evidence type="ECO:0000256" key="1">
    <source>
        <dbReference type="ARBA" id="ARBA00022763"/>
    </source>
</evidence>
<keyword evidence="2" id="KW-0378">Hydrolase</keyword>
<dbReference type="SUPFAM" id="SSF48150">
    <property type="entry name" value="DNA-glycosylase"/>
    <property type="match status" value="1"/>
</dbReference>
<gene>
    <name evidence="7" type="primary">nth</name>
    <name evidence="7" type="ORF">ACFVKH_16905</name>
</gene>
<evidence type="ECO:0000313" key="7">
    <source>
        <dbReference type="EMBL" id="MFE4107966.1"/>
    </source>
</evidence>
<dbReference type="Pfam" id="PF00730">
    <property type="entry name" value="HhH-GPD"/>
    <property type="match status" value="1"/>
</dbReference>
<reference evidence="7 8" key="1">
    <citation type="submission" date="2024-10" db="EMBL/GenBank/DDBJ databases">
        <authorList>
            <person name="Ratan Roy A."/>
            <person name="Morales Sandoval P.H."/>
            <person name="De Los Santos Villalobos S."/>
            <person name="Chakraborty S."/>
            <person name="Mukherjee J."/>
        </authorList>
    </citation>
    <scope>NUCLEOTIDE SEQUENCE [LARGE SCALE GENOMIC DNA]</scope>
    <source>
        <strain evidence="7 8">S1</strain>
    </source>
</reference>
<keyword evidence="8" id="KW-1185">Reference proteome</keyword>
<keyword evidence="5" id="KW-0326">Glycosidase</keyword>
<keyword evidence="4 7" id="KW-0456">Lyase</keyword>
<dbReference type="PANTHER" id="PTHR43286">
    <property type="entry name" value="ENDONUCLEASE III-LIKE PROTEIN 1"/>
    <property type="match status" value="1"/>
</dbReference>
<keyword evidence="7" id="KW-0540">Nuclease</keyword>
<evidence type="ECO:0000259" key="6">
    <source>
        <dbReference type="SMART" id="SM00478"/>
    </source>
</evidence>
<name>A0ABW6IIC1_9CYAN</name>
<keyword evidence="7" id="KW-0255">Endonuclease</keyword>
<dbReference type="InterPro" id="IPR011257">
    <property type="entry name" value="DNA_glycosylase"/>
</dbReference>
<dbReference type="EMBL" id="JBHZOL010000096">
    <property type="protein sequence ID" value="MFE4107966.1"/>
    <property type="molecule type" value="Genomic_DNA"/>
</dbReference>
<dbReference type="InterPro" id="IPR023170">
    <property type="entry name" value="HhH_base_excis_C"/>
</dbReference>
<dbReference type="RefSeq" id="WP_377967217.1">
    <property type="nucleotide sequence ID" value="NZ_JBHZOL010000096.1"/>
</dbReference>
<dbReference type="Gene3D" id="1.10.1670.10">
    <property type="entry name" value="Helix-hairpin-Helix base-excision DNA repair enzymes (C-terminal)"/>
    <property type="match status" value="1"/>
</dbReference>
<dbReference type="Proteomes" id="UP001600165">
    <property type="component" value="Unassembled WGS sequence"/>
</dbReference>
<dbReference type="Gene3D" id="1.10.340.30">
    <property type="entry name" value="Hypothetical protein, domain 2"/>
    <property type="match status" value="1"/>
</dbReference>
<dbReference type="InterPro" id="IPR003265">
    <property type="entry name" value="HhH-GPD_domain"/>
</dbReference>
<dbReference type="SMART" id="SM00478">
    <property type="entry name" value="ENDO3c"/>
    <property type="match status" value="1"/>
</dbReference>
<dbReference type="GO" id="GO:0140078">
    <property type="term" value="F:class I DNA-(apurinic or apyrimidinic site) endonuclease activity"/>
    <property type="evidence" value="ECO:0007669"/>
    <property type="project" value="UniProtKB-EC"/>
</dbReference>
<feature type="domain" description="HhH-GPD" evidence="6">
    <location>
        <begin position="48"/>
        <end position="195"/>
    </location>
</feature>
<comment type="caution">
    <text evidence="7">The sequence shown here is derived from an EMBL/GenBank/DDBJ whole genome shotgun (WGS) entry which is preliminary data.</text>
</comment>
<dbReference type="PIRSF" id="PIRSF001435">
    <property type="entry name" value="Nth"/>
    <property type="match status" value="1"/>
</dbReference>
<evidence type="ECO:0000256" key="5">
    <source>
        <dbReference type="ARBA" id="ARBA00023295"/>
    </source>
</evidence>
<proteinExistence type="predicted"/>
<keyword evidence="1" id="KW-0227">DNA damage</keyword>
<dbReference type="CDD" id="cd00056">
    <property type="entry name" value="ENDO3c"/>
    <property type="match status" value="1"/>
</dbReference>